<dbReference type="AlphaFoldDB" id="A0A5B9DTQ2"/>
<keyword evidence="1" id="KW-0489">Methyltransferase</keyword>
<dbReference type="GO" id="GO:0008757">
    <property type="term" value="F:S-adenosylmethionine-dependent methyltransferase activity"/>
    <property type="evidence" value="ECO:0007669"/>
    <property type="project" value="InterPro"/>
</dbReference>
<dbReference type="GO" id="GO:0032259">
    <property type="term" value="P:methylation"/>
    <property type="evidence" value="ECO:0007669"/>
    <property type="project" value="UniProtKB-KW"/>
</dbReference>
<gene>
    <name evidence="1" type="ORF">FNA67_19095</name>
</gene>
<accession>A0A5B9DTQ2</accession>
<protein>
    <submittedName>
        <fullName evidence="1">Methyltransferase domain-containing protein</fullName>
    </submittedName>
</protein>
<dbReference type="Gene3D" id="3.40.50.150">
    <property type="entry name" value="Vaccinia Virus protein VP39"/>
    <property type="match status" value="1"/>
</dbReference>
<dbReference type="InterPro" id="IPR029063">
    <property type="entry name" value="SAM-dependent_MTases_sf"/>
</dbReference>
<dbReference type="Pfam" id="PF08241">
    <property type="entry name" value="Methyltransf_11"/>
    <property type="match status" value="1"/>
</dbReference>
<evidence type="ECO:0000313" key="2">
    <source>
        <dbReference type="Proteomes" id="UP000321062"/>
    </source>
</evidence>
<keyword evidence="1" id="KW-0808">Transferase</keyword>
<dbReference type="KEGG" id="yti:FNA67_19095"/>
<name>A0A5B9DTQ2_9HYPH</name>
<proteinExistence type="predicted"/>
<dbReference type="Proteomes" id="UP000321062">
    <property type="component" value="Chromosome"/>
</dbReference>
<dbReference type="RefSeq" id="WP_147657630.1">
    <property type="nucleotide sequence ID" value="NZ_BMFM01000001.1"/>
</dbReference>
<sequence>MAQNIYDDTAFFEGYSQIPRSRLGLAGAPEWPALKAMLPDVRGKRVLDLGCGFGAFGRWAIENGAESVLGVDLSENMLRTARERTGDMPITYVQANLEDYVPAADAYDLVYSTLAVHYLEDFDAFCRKVRAALGEAGAFVFTTEHPIFAARANPDWITDGAGKRAYAISDYNVEGPRLTNWIAEGVVKYHRTIATMVNTLRRHGLLIEALDEWGPTAEELAAKPGLAEEVVRPQLLLVSTRVEMGR</sequence>
<dbReference type="SUPFAM" id="SSF53335">
    <property type="entry name" value="S-adenosyl-L-methionine-dependent methyltransferases"/>
    <property type="match status" value="1"/>
</dbReference>
<dbReference type="EMBL" id="CP041690">
    <property type="protein sequence ID" value="QEE22139.1"/>
    <property type="molecule type" value="Genomic_DNA"/>
</dbReference>
<dbReference type="OrthoDB" id="9791837at2"/>
<keyword evidence="2" id="KW-1185">Reference proteome</keyword>
<evidence type="ECO:0000313" key="1">
    <source>
        <dbReference type="EMBL" id="QEE22139.1"/>
    </source>
</evidence>
<dbReference type="InterPro" id="IPR013216">
    <property type="entry name" value="Methyltransf_11"/>
</dbReference>
<organism evidence="1 2">
    <name type="scientific">Paradevosia tibetensis</name>
    <dbReference type="NCBI Taxonomy" id="1447062"/>
    <lineage>
        <taxon>Bacteria</taxon>
        <taxon>Pseudomonadati</taxon>
        <taxon>Pseudomonadota</taxon>
        <taxon>Alphaproteobacteria</taxon>
        <taxon>Hyphomicrobiales</taxon>
        <taxon>Devosiaceae</taxon>
        <taxon>Paradevosia</taxon>
    </lineage>
</organism>
<reference evidence="1 2" key="1">
    <citation type="journal article" date="2015" name="Int. J. Syst. Evol. Microbiol.">
        <title>Youhaiella tibetensis gen. nov., sp. nov., isolated from subsurface sediment.</title>
        <authorList>
            <person name="Wang Y.X."/>
            <person name="Huang F.Q."/>
            <person name="Nogi Y."/>
            <person name="Pang S.J."/>
            <person name="Wang P.K."/>
            <person name="Lv J."/>
        </authorList>
    </citation>
    <scope>NUCLEOTIDE SEQUENCE [LARGE SCALE GENOMIC DNA]</scope>
    <source>
        <strain evidence="2">fig4</strain>
    </source>
</reference>
<dbReference type="CDD" id="cd02440">
    <property type="entry name" value="AdoMet_MTases"/>
    <property type="match status" value="1"/>
</dbReference>
<dbReference type="PANTHER" id="PTHR43861">
    <property type="entry name" value="TRANS-ACONITATE 2-METHYLTRANSFERASE-RELATED"/>
    <property type="match status" value="1"/>
</dbReference>
<dbReference type="PANTHER" id="PTHR43861:SF1">
    <property type="entry name" value="TRANS-ACONITATE 2-METHYLTRANSFERASE"/>
    <property type="match status" value="1"/>
</dbReference>